<proteinExistence type="inferred from homology"/>
<evidence type="ECO:0000256" key="2">
    <source>
        <dbReference type="RuleBase" id="RU363116"/>
    </source>
</evidence>
<evidence type="ECO:0000313" key="4">
    <source>
        <dbReference type="Proteomes" id="UP000828390"/>
    </source>
</evidence>
<dbReference type="InterPro" id="IPR005552">
    <property type="entry name" value="Scramblase"/>
</dbReference>
<dbReference type="Pfam" id="PF03803">
    <property type="entry name" value="Scramblase"/>
    <property type="match status" value="1"/>
</dbReference>
<name>A0A9D4C9P8_DREPO</name>
<keyword evidence="2" id="KW-0449">Lipoprotein</keyword>
<dbReference type="PANTHER" id="PTHR23248:SF9">
    <property type="entry name" value="PHOSPHOLIPID SCRAMBLASE"/>
    <property type="match status" value="1"/>
</dbReference>
<gene>
    <name evidence="3" type="ORF">DPMN_062729</name>
</gene>
<evidence type="ECO:0000256" key="1">
    <source>
        <dbReference type="ARBA" id="ARBA00005350"/>
    </source>
</evidence>
<reference evidence="3" key="1">
    <citation type="journal article" date="2019" name="bioRxiv">
        <title>The Genome of the Zebra Mussel, Dreissena polymorpha: A Resource for Invasive Species Research.</title>
        <authorList>
            <person name="McCartney M.A."/>
            <person name="Auch B."/>
            <person name="Kono T."/>
            <person name="Mallez S."/>
            <person name="Zhang Y."/>
            <person name="Obille A."/>
            <person name="Becker A."/>
            <person name="Abrahante J.E."/>
            <person name="Garbe J."/>
            <person name="Badalamenti J.P."/>
            <person name="Herman A."/>
            <person name="Mangelson H."/>
            <person name="Liachko I."/>
            <person name="Sullivan S."/>
            <person name="Sone E.D."/>
            <person name="Koren S."/>
            <person name="Silverstein K.A.T."/>
            <person name="Beckman K.B."/>
            <person name="Gohl D.M."/>
        </authorList>
    </citation>
    <scope>NUCLEOTIDE SEQUENCE</scope>
    <source>
        <strain evidence="3">Duluth1</strain>
        <tissue evidence="3">Whole animal</tissue>
    </source>
</reference>
<comment type="cofactor">
    <cofactor evidence="2">
        <name>Ca(2+)</name>
        <dbReference type="ChEBI" id="CHEBI:29108"/>
    </cofactor>
</comment>
<organism evidence="3 4">
    <name type="scientific">Dreissena polymorpha</name>
    <name type="common">Zebra mussel</name>
    <name type="synonym">Mytilus polymorpha</name>
    <dbReference type="NCBI Taxonomy" id="45954"/>
    <lineage>
        <taxon>Eukaryota</taxon>
        <taxon>Metazoa</taxon>
        <taxon>Spiralia</taxon>
        <taxon>Lophotrochozoa</taxon>
        <taxon>Mollusca</taxon>
        <taxon>Bivalvia</taxon>
        <taxon>Autobranchia</taxon>
        <taxon>Heteroconchia</taxon>
        <taxon>Euheterodonta</taxon>
        <taxon>Imparidentia</taxon>
        <taxon>Neoheterodontei</taxon>
        <taxon>Myida</taxon>
        <taxon>Dreissenoidea</taxon>
        <taxon>Dreissenidae</taxon>
        <taxon>Dreissena</taxon>
    </lineage>
</organism>
<protein>
    <recommendedName>
        <fullName evidence="2">Phospholipid scramblase</fullName>
    </recommendedName>
</protein>
<comment type="function">
    <text evidence="2">May mediate accelerated ATP-independent bidirectional transbilayer migration of phospholipids upon binding calcium ions that results in a loss of phospholipid asymmetry in the plasma membrane.</text>
</comment>
<dbReference type="AlphaFoldDB" id="A0A9D4C9P8"/>
<accession>A0A9D4C9P8</accession>
<keyword evidence="2" id="KW-0564">Palmitate</keyword>
<sequence>MARVGLDPYGQPIIQQNVGFVVMAQPGALVTRPPPPPVVWMPKPSGGSGCPPGLEYLTTLDKILLKEEVNYLEMATNFVFENRYRILNDSGQQVYTAQEGEYLSRALRKRS</sequence>
<keyword evidence="4" id="KW-1185">Reference proteome</keyword>
<dbReference type="PANTHER" id="PTHR23248">
    <property type="entry name" value="PHOSPHOLIPID SCRAMBLASE-RELATED"/>
    <property type="match status" value="1"/>
</dbReference>
<dbReference type="GO" id="GO:0017128">
    <property type="term" value="F:phospholipid scramblase activity"/>
    <property type="evidence" value="ECO:0007669"/>
    <property type="project" value="InterPro"/>
</dbReference>
<dbReference type="Proteomes" id="UP000828390">
    <property type="component" value="Unassembled WGS sequence"/>
</dbReference>
<keyword evidence="2" id="KW-0106">Calcium</keyword>
<dbReference type="EMBL" id="JAIWYP010000013">
    <property type="protein sequence ID" value="KAH3719845.1"/>
    <property type="molecule type" value="Genomic_DNA"/>
</dbReference>
<dbReference type="GO" id="GO:0005886">
    <property type="term" value="C:plasma membrane"/>
    <property type="evidence" value="ECO:0007669"/>
    <property type="project" value="TreeGrafter"/>
</dbReference>
<comment type="caution">
    <text evidence="3">The sequence shown here is derived from an EMBL/GenBank/DDBJ whole genome shotgun (WGS) entry which is preliminary data.</text>
</comment>
<reference evidence="3" key="2">
    <citation type="submission" date="2020-11" db="EMBL/GenBank/DDBJ databases">
        <authorList>
            <person name="McCartney M.A."/>
            <person name="Auch B."/>
            <person name="Kono T."/>
            <person name="Mallez S."/>
            <person name="Becker A."/>
            <person name="Gohl D.M."/>
            <person name="Silverstein K.A.T."/>
            <person name="Koren S."/>
            <person name="Bechman K.B."/>
            <person name="Herman A."/>
            <person name="Abrahante J.E."/>
            <person name="Garbe J."/>
        </authorList>
    </citation>
    <scope>NUCLEOTIDE SEQUENCE</scope>
    <source>
        <strain evidence="3">Duluth1</strain>
        <tissue evidence="3">Whole animal</tissue>
    </source>
</reference>
<evidence type="ECO:0000313" key="3">
    <source>
        <dbReference type="EMBL" id="KAH3719845.1"/>
    </source>
</evidence>
<comment type="similarity">
    <text evidence="1 2">Belongs to the phospholipid scramblase family.</text>
</comment>